<feature type="transmembrane region" description="Helical" evidence="5">
    <location>
        <begin position="13"/>
        <end position="30"/>
    </location>
</feature>
<evidence type="ECO:0000256" key="5">
    <source>
        <dbReference type="SAM" id="Phobius"/>
    </source>
</evidence>
<dbReference type="GO" id="GO:0016020">
    <property type="term" value="C:membrane"/>
    <property type="evidence" value="ECO:0007669"/>
    <property type="project" value="UniProtKB-SubCell"/>
</dbReference>
<keyword evidence="2 5" id="KW-0812">Transmembrane</keyword>
<organism evidence="6">
    <name type="scientific">Brassica napus</name>
    <name type="common">Rape</name>
    <dbReference type="NCBI Taxonomy" id="3708"/>
    <lineage>
        <taxon>Eukaryota</taxon>
        <taxon>Viridiplantae</taxon>
        <taxon>Streptophyta</taxon>
        <taxon>Embryophyta</taxon>
        <taxon>Tracheophyta</taxon>
        <taxon>Spermatophyta</taxon>
        <taxon>Magnoliopsida</taxon>
        <taxon>eudicotyledons</taxon>
        <taxon>Gunneridae</taxon>
        <taxon>Pentapetalae</taxon>
        <taxon>rosids</taxon>
        <taxon>malvids</taxon>
        <taxon>Brassicales</taxon>
        <taxon>Brassicaceae</taxon>
        <taxon>Brassiceae</taxon>
        <taxon>Brassica</taxon>
    </lineage>
</organism>
<protein>
    <submittedName>
        <fullName evidence="6">(rape) hypothetical protein</fullName>
    </submittedName>
</protein>
<accession>A0A816X0U9</accession>
<dbReference type="Proteomes" id="UP001295469">
    <property type="component" value="Chromosome A02"/>
</dbReference>
<comment type="subcellular location">
    <subcellularLocation>
        <location evidence="1">Membrane</location>
        <topology evidence="1">Multi-pass membrane protein</topology>
    </subcellularLocation>
</comment>
<keyword evidence="3 5" id="KW-1133">Transmembrane helix</keyword>
<dbReference type="PANTHER" id="PTHR11662">
    <property type="entry name" value="SOLUTE CARRIER FAMILY 17"/>
    <property type="match status" value="1"/>
</dbReference>
<sequence length="208" mass="22888">MDAHILPSGFLRVLPWFTMAIFVHIGGWIGDTPMSRGGLSITAVRKERNKKYTTIMQSMGSLGPTLFFLSQLNRVKTPAVAVLCMTCRQVRHPMIKRIQSGHRGVLLGLLNTAGVLAGVFGTAATGYILQRGIYSSCGDVLKVAVYLIGAQVWNLFATGEEITAVDWLRVKKALYIFLFFKFVLIRHGHSVLGLVPVRFLGLGSVRVI</sequence>
<feature type="transmembrane region" description="Helical" evidence="5">
    <location>
        <begin position="104"/>
        <end position="129"/>
    </location>
</feature>
<keyword evidence="4 5" id="KW-0472">Membrane</keyword>
<evidence type="ECO:0000256" key="2">
    <source>
        <dbReference type="ARBA" id="ARBA00022692"/>
    </source>
</evidence>
<reference evidence="6" key="1">
    <citation type="submission" date="2021-01" db="EMBL/GenBank/DDBJ databases">
        <authorList>
            <consortium name="Genoscope - CEA"/>
            <person name="William W."/>
        </authorList>
    </citation>
    <scope>NUCLEOTIDE SEQUENCE</scope>
</reference>
<evidence type="ECO:0000256" key="3">
    <source>
        <dbReference type="ARBA" id="ARBA00022989"/>
    </source>
</evidence>
<name>A0A816X0U9_BRANA</name>
<dbReference type="InterPro" id="IPR050382">
    <property type="entry name" value="MFS_Na/Anion_cotransporter"/>
</dbReference>
<evidence type="ECO:0000313" key="6">
    <source>
        <dbReference type="EMBL" id="CAF2141166.1"/>
    </source>
</evidence>
<evidence type="ECO:0000256" key="1">
    <source>
        <dbReference type="ARBA" id="ARBA00004141"/>
    </source>
</evidence>
<gene>
    <name evidence="6" type="ORF">DARMORV10_A02P24100.1</name>
</gene>
<proteinExistence type="predicted"/>
<evidence type="ECO:0000256" key="4">
    <source>
        <dbReference type="ARBA" id="ARBA00023136"/>
    </source>
</evidence>
<dbReference type="AlphaFoldDB" id="A0A816X0U9"/>
<dbReference type="PANTHER" id="PTHR11662:SF255">
    <property type="entry name" value="ASCORBATE TRANSPORTER, CHLOROPLASTIC"/>
    <property type="match status" value="1"/>
</dbReference>
<dbReference type="EMBL" id="HG994356">
    <property type="protein sequence ID" value="CAF2141166.1"/>
    <property type="molecule type" value="Genomic_DNA"/>
</dbReference>